<evidence type="ECO:0000256" key="3">
    <source>
        <dbReference type="SAM" id="MobiDB-lite"/>
    </source>
</evidence>
<feature type="domain" description="Hpc2-related" evidence="4">
    <location>
        <begin position="165"/>
        <end position="216"/>
    </location>
</feature>
<feature type="compositionally biased region" description="Basic and acidic residues" evidence="3">
    <location>
        <begin position="245"/>
        <end position="266"/>
    </location>
</feature>
<dbReference type="OMA" id="FHHGLAH"/>
<feature type="compositionally biased region" description="Low complexity" evidence="3">
    <location>
        <begin position="985"/>
        <end position="998"/>
    </location>
</feature>
<feature type="compositionally biased region" description="Low complexity" evidence="3">
    <location>
        <begin position="1"/>
        <end position="14"/>
    </location>
</feature>
<evidence type="ECO:0000256" key="2">
    <source>
        <dbReference type="ARBA" id="ARBA00022553"/>
    </source>
</evidence>
<evidence type="ECO:0008006" key="8">
    <source>
        <dbReference type="Google" id="ProtNLM"/>
    </source>
</evidence>
<name>A0A401PGW0_SCYTO</name>
<dbReference type="Proteomes" id="UP000288216">
    <property type="component" value="Unassembled WGS sequence"/>
</dbReference>
<evidence type="ECO:0000259" key="5">
    <source>
        <dbReference type="Pfam" id="PF14075"/>
    </source>
</evidence>
<keyword evidence="2" id="KW-0597">Phosphoprotein</keyword>
<feature type="non-terminal residue" evidence="6">
    <location>
        <position position="1"/>
    </location>
</feature>
<dbReference type="GO" id="GO:0006325">
    <property type="term" value="P:chromatin organization"/>
    <property type="evidence" value="ECO:0007669"/>
    <property type="project" value="TreeGrafter"/>
</dbReference>
<dbReference type="Pfam" id="PF14075">
    <property type="entry name" value="UBN_AB"/>
    <property type="match status" value="1"/>
</dbReference>
<feature type="region of interest" description="Disordered" evidence="3">
    <location>
        <begin position="975"/>
        <end position="1048"/>
    </location>
</feature>
<dbReference type="EMBL" id="BFAA01000457">
    <property type="protein sequence ID" value="GCB72373.1"/>
    <property type="molecule type" value="Genomic_DNA"/>
</dbReference>
<reference evidence="6 7" key="1">
    <citation type="journal article" date="2018" name="Nat. Ecol. Evol.">
        <title>Shark genomes provide insights into elasmobranch evolution and the origin of vertebrates.</title>
        <authorList>
            <person name="Hara Y"/>
            <person name="Yamaguchi K"/>
            <person name="Onimaru K"/>
            <person name="Kadota M"/>
            <person name="Koyanagi M"/>
            <person name="Keeley SD"/>
            <person name="Tatsumi K"/>
            <person name="Tanaka K"/>
            <person name="Motone F"/>
            <person name="Kageyama Y"/>
            <person name="Nozu R"/>
            <person name="Adachi N"/>
            <person name="Nishimura O"/>
            <person name="Nakagawa R"/>
            <person name="Tanegashima C"/>
            <person name="Kiyatake I"/>
            <person name="Matsumoto R"/>
            <person name="Murakumo K"/>
            <person name="Nishida K"/>
            <person name="Terakita A"/>
            <person name="Kuratani S"/>
            <person name="Sato K"/>
            <person name="Hyodo S Kuraku.S."/>
        </authorList>
    </citation>
    <scope>NUCLEOTIDE SEQUENCE [LARGE SCALE GENOMIC DNA]</scope>
</reference>
<dbReference type="AlphaFoldDB" id="A0A401PGW0"/>
<protein>
    <recommendedName>
        <fullName evidence="8">Ubinuclein middle domain-containing protein</fullName>
    </recommendedName>
</protein>
<dbReference type="Pfam" id="PF08729">
    <property type="entry name" value="HUN"/>
    <property type="match status" value="1"/>
</dbReference>
<feature type="region of interest" description="Disordered" evidence="3">
    <location>
        <begin position="865"/>
        <end position="904"/>
    </location>
</feature>
<evidence type="ECO:0000256" key="1">
    <source>
        <dbReference type="ARBA" id="ARBA00009911"/>
    </source>
</evidence>
<dbReference type="STRING" id="75743.A0A401PGW0"/>
<feature type="domain" description="Ubinuclein middle" evidence="5">
    <location>
        <begin position="414"/>
        <end position="631"/>
    </location>
</feature>
<feature type="region of interest" description="Disordered" evidence="3">
    <location>
        <begin position="220"/>
        <end position="278"/>
    </location>
</feature>
<dbReference type="PANTHER" id="PTHR21669:SF12">
    <property type="entry name" value="UBINUCLEIN-1"/>
    <property type="match status" value="1"/>
</dbReference>
<evidence type="ECO:0000313" key="6">
    <source>
        <dbReference type="EMBL" id="GCB72373.1"/>
    </source>
</evidence>
<sequence>DCSVPSALPTTTPSSQPPPNKQKRSGSNRERVKERGEGGGEQREGGGPAQPARNMAEPRRVSLTTLPVSAPLLKKREDDDGEEAAAAAAGLLVKGEISAVTSRHTLALSESSEKSCSEFFYPELMRVRKKDAAKHLDAPFNADRRGEEIEALAKKFEEKYGLKKRRKDRIQDLIDMGYGYDETDPFIDNSEAYDELVPASLTTKLGGFYINSGTLQFRQASESDGDEDFMKDKKKTKSPKKRKLKESNEKMKKRRKEDGHEKEKKSQKSKISKQTGFMPLNVHKEDKKKKKKYMGALGVREMLKKFEKEKEALKKQEEQKTMPISQVMAGTPHETDNSSLNINISDPLLSLIGSANESDLLKVASSVELEIDLERFLNDSPPGSPLNDFDDGSDPLPLLQYSTAGQTSKQVPTLPEGLPALLEKRINELTQAAKASEGEGKQKFFTQDVNNILLNIELQSRELNTQARSGVYAHLASFLPCSKDTLVKRAKKLHLNEQDGRLKEPIYKLKEAIGKAMPHQMAKYQDDCQAHSQAKFAKMMGEDKDQKERMFSDDDDDEDKLGRRIVGPRKKFHWNEEIRGLLCSVVRTKMACYEQERNKTQAAEDYLKSFLESEVRPLWPKGWMQGRTLFKESRKVHVHVTSILMKKKVIAAPKTKMKDQMLKTERKLQQTSTPIHCSNAGSTVQGSCTPPITPINVSVSSNAAQSSSDTTTPQSFSLDDSLDDDLPNNQPSLEDVSVALAALNDAAGGTKNFSSLVSNSLSDKVTVAVSSEKKLLQKVPAPSSAPSPAPQSHSPLNLLAGQAFALGQLSQERTSESTTSLITAFKNISSANSKGFAETPQNKLKHLGVQRTSQSQVQNQVSTQAAKQYHQTSSHQKNFMSSPSFSISKLQTSSQTKATSQLQQRPLIQHLKTSTKTQNFHSVSSSLASNVQTSPSPHRTLGTSITSVSCTAKHTNSPSSANQTFKSPMTVVTTAKHSIPSSSPTQNVSSIQTSVSSSCHLNRQSPSSGQALNRQSPNINVKKPSISQKLTLVAPPGGSNGDSSSGTQGVAKLLTSSLKSSAVNSSTASGAILSLQATTGAALLASSPSLSLLSPSFNAANQKITSATLSQASLGMMPGIVPMHFTFPTVLTLGSDSTPKSAVSTDAIVTGPAPGTFHHGLAHSIFAGLHTNPHHAVQLPHAVLPTHIQQSLQDSNKIHGETSSMQRKMQ</sequence>
<comment type="caution">
    <text evidence="6">The sequence shown here is derived from an EMBL/GenBank/DDBJ whole genome shotgun (WGS) entry which is preliminary data.</text>
</comment>
<proteinExistence type="inferred from homology"/>
<dbReference type="InterPro" id="IPR014840">
    <property type="entry name" value="HRD"/>
</dbReference>
<keyword evidence="7" id="KW-1185">Reference proteome</keyword>
<feature type="region of interest" description="Disordered" evidence="3">
    <location>
        <begin position="700"/>
        <end position="732"/>
    </location>
</feature>
<feature type="compositionally biased region" description="Polar residues" evidence="3">
    <location>
        <begin position="669"/>
        <end position="686"/>
    </location>
</feature>
<comment type="similarity">
    <text evidence="1">Belongs to the ubinuclein family.</text>
</comment>
<feature type="region of interest" description="Disordered" evidence="3">
    <location>
        <begin position="666"/>
        <end position="686"/>
    </location>
</feature>
<gene>
    <name evidence="6" type="ORF">scyTo_0001963</name>
</gene>
<dbReference type="OrthoDB" id="68076at2759"/>
<feature type="compositionally biased region" description="Polar residues" evidence="3">
    <location>
        <begin position="975"/>
        <end position="984"/>
    </location>
</feature>
<evidence type="ECO:0000313" key="7">
    <source>
        <dbReference type="Proteomes" id="UP000288216"/>
    </source>
</evidence>
<feature type="compositionally biased region" description="Polar residues" evidence="3">
    <location>
        <begin position="999"/>
        <end position="1030"/>
    </location>
</feature>
<dbReference type="InterPro" id="IPR026947">
    <property type="entry name" value="UBN_middle_dom"/>
</dbReference>
<feature type="compositionally biased region" description="Basic and acidic residues" evidence="3">
    <location>
        <begin position="27"/>
        <end position="44"/>
    </location>
</feature>
<dbReference type="GO" id="GO:0005634">
    <property type="term" value="C:nucleus"/>
    <property type="evidence" value="ECO:0007669"/>
    <property type="project" value="TreeGrafter"/>
</dbReference>
<feature type="region of interest" description="Disordered" evidence="3">
    <location>
        <begin position="1"/>
        <end position="83"/>
    </location>
</feature>
<organism evidence="6 7">
    <name type="scientific">Scyliorhinus torazame</name>
    <name type="common">Cloudy catshark</name>
    <name type="synonym">Catulus torazame</name>
    <dbReference type="NCBI Taxonomy" id="75743"/>
    <lineage>
        <taxon>Eukaryota</taxon>
        <taxon>Metazoa</taxon>
        <taxon>Chordata</taxon>
        <taxon>Craniata</taxon>
        <taxon>Vertebrata</taxon>
        <taxon>Chondrichthyes</taxon>
        <taxon>Elasmobranchii</taxon>
        <taxon>Galeomorphii</taxon>
        <taxon>Galeoidea</taxon>
        <taxon>Carcharhiniformes</taxon>
        <taxon>Scyliorhinidae</taxon>
        <taxon>Scyliorhinus</taxon>
    </lineage>
</organism>
<dbReference type="PANTHER" id="PTHR21669">
    <property type="entry name" value="CAPZ-INTERACTING PROTEIN AND RELATED PROTEINS"/>
    <property type="match status" value="1"/>
</dbReference>
<accession>A0A401PGW0</accession>
<feature type="compositionally biased region" description="Basic residues" evidence="3">
    <location>
        <begin position="232"/>
        <end position="244"/>
    </location>
</feature>
<evidence type="ECO:0000259" key="4">
    <source>
        <dbReference type="Pfam" id="PF08729"/>
    </source>
</evidence>